<evidence type="ECO:0000313" key="1">
    <source>
        <dbReference type="EMBL" id="KAF6081724.1"/>
    </source>
</evidence>
<dbReference type="EMBL" id="JABVXQ010000013">
    <property type="protein sequence ID" value="KAF6081724.1"/>
    <property type="molecule type" value="Genomic_DNA"/>
</dbReference>
<evidence type="ECO:0000313" key="2">
    <source>
        <dbReference type="Proteomes" id="UP000664940"/>
    </source>
</evidence>
<name>A0A834DJ43_9CHIR</name>
<accession>A0A834DJ43</accession>
<protein>
    <submittedName>
        <fullName evidence="1">Uncharacterized protein</fullName>
    </submittedName>
</protein>
<dbReference type="Proteomes" id="UP000664940">
    <property type="component" value="Unassembled WGS sequence"/>
</dbReference>
<sequence length="145" mass="15973">MPQSPSMSALQPLHSSLRIRTPFPTPITYSWPTSITAPQTWKSCPKLQKHIPSSRQTSPLVYLIVASWCRQVSRGPERGRDLPFPGQHTASGALSSCATSTASHWILESFQPGQRKFPTVSAEDEAAELLEQLFLQGRMCLGAVL</sequence>
<dbReference type="AlphaFoldDB" id="A0A834DJ43"/>
<gene>
    <name evidence="1" type="ORF">HJG60_008744</name>
</gene>
<comment type="caution">
    <text evidence="1">The sequence shown here is derived from an EMBL/GenBank/DDBJ whole genome shotgun (WGS) entry which is preliminary data.</text>
</comment>
<reference evidence="1 2" key="1">
    <citation type="journal article" date="2020" name="Nature">
        <title>Six reference-quality genomes reveal evolution of bat adaptations.</title>
        <authorList>
            <person name="Jebb D."/>
            <person name="Huang Z."/>
            <person name="Pippel M."/>
            <person name="Hughes G.M."/>
            <person name="Lavrichenko K."/>
            <person name="Devanna P."/>
            <person name="Winkler S."/>
            <person name="Jermiin L.S."/>
            <person name="Skirmuntt E.C."/>
            <person name="Katzourakis A."/>
            <person name="Burkitt-Gray L."/>
            <person name="Ray D.A."/>
            <person name="Sullivan K.A.M."/>
            <person name="Roscito J.G."/>
            <person name="Kirilenko B.M."/>
            <person name="Davalos L.M."/>
            <person name="Corthals A.P."/>
            <person name="Power M.L."/>
            <person name="Jones G."/>
            <person name="Ransome R.D."/>
            <person name="Dechmann D.K.N."/>
            <person name="Locatelli A.G."/>
            <person name="Puechmaille S.J."/>
            <person name="Fedrigo O."/>
            <person name="Jarvis E.D."/>
            <person name="Hiller M."/>
            <person name="Vernes S.C."/>
            <person name="Myers E.W."/>
            <person name="Teeling E.C."/>
        </authorList>
    </citation>
    <scope>NUCLEOTIDE SEQUENCE [LARGE SCALE GENOMIC DNA]</scope>
    <source>
        <strain evidence="1">Bat1K_MPI-CBG_1</strain>
    </source>
</reference>
<proteinExistence type="predicted"/>
<organism evidence="1 2">
    <name type="scientific">Phyllostomus discolor</name>
    <name type="common">pale spear-nosed bat</name>
    <dbReference type="NCBI Taxonomy" id="89673"/>
    <lineage>
        <taxon>Eukaryota</taxon>
        <taxon>Metazoa</taxon>
        <taxon>Chordata</taxon>
        <taxon>Craniata</taxon>
        <taxon>Vertebrata</taxon>
        <taxon>Euteleostomi</taxon>
        <taxon>Mammalia</taxon>
        <taxon>Eutheria</taxon>
        <taxon>Laurasiatheria</taxon>
        <taxon>Chiroptera</taxon>
        <taxon>Yangochiroptera</taxon>
        <taxon>Phyllostomidae</taxon>
        <taxon>Phyllostominae</taxon>
        <taxon>Phyllostomus</taxon>
    </lineage>
</organism>